<evidence type="ECO:0000313" key="1">
    <source>
        <dbReference type="EMBL" id="ASJ75635.1"/>
    </source>
</evidence>
<dbReference type="EMBL" id="CP018632">
    <property type="protein sequence ID" value="ASJ75635.1"/>
    <property type="molecule type" value="Genomic_DNA"/>
</dbReference>
<dbReference type="AlphaFoldDB" id="A0A2Z2NYX2"/>
<gene>
    <name evidence="1" type="ORF">IMCC3135_27910</name>
</gene>
<protein>
    <submittedName>
        <fullName evidence="1">Uncharacterized protein</fullName>
    </submittedName>
</protein>
<dbReference type="KEGG" id="gai:IMCC3135_27910"/>
<reference evidence="1 2" key="1">
    <citation type="submission" date="2016-12" db="EMBL/GenBank/DDBJ databases">
        <authorList>
            <person name="Song W.-J."/>
            <person name="Kurnit D.M."/>
        </authorList>
    </citation>
    <scope>NUCLEOTIDE SEQUENCE [LARGE SCALE GENOMIC DNA]</scope>
    <source>
        <strain evidence="1 2">IMCC3135</strain>
    </source>
</reference>
<sequence>MMIASFPFLEGCAHINVTQIAYEMLRQEDCKMNQLESFCTRTFAREYQEYELVRQEFIRNQTQRAWRVKRDEPTLTAYSDYF</sequence>
<evidence type="ECO:0000313" key="2">
    <source>
        <dbReference type="Proteomes" id="UP000250079"/>
    </source>
</evidence>
<organism evidence="1 2">
    <name type="scientific">Granulosicoccus antarcticus IMCC3135</name>
    <dbReference type="NCBI Taxonomy" id="1192854"/>
    <lineage>
        <taxon>Bacteria</taxon>
        <taxon>Pseudomonadati</taxon>
        <taxon>Pseudomonadota</taxon>
        <taxon>Gammaproteobacteria</taxon>
        <taxon>Chromatiales</taxon>
        <taxon>Granulosicoccaceae</taxon>
        <taxon>Granulosicoccus</taxon>
    </lineage>
</organism>
<dbReference type="Proteomes" id="UP000250079">
    <property type="component" value="Chromosome"/>
</dbReference>
<accession>A0A2Z2NYX2</accession>
<dbReference type="RefSeq" id="WP_205737738.1">
    <property type="nucleotide sequence ID" value="NZ_CP018632.1"/>
</dbReference>
<name>A0A2Z2NYX2_9GAMM</name>
<proteinExistence type="predicted"/>
<keyword evidence="2" id="KW-1185">Reference proteome</keyword>